<keyword evidence="2" id="KW-1185">Reference proteome</keyword>
<proteinExistence type="predicted"/>
<feature type="non-terminal residue" evidence="1">
    <location>
        <position position="90"/>
    </location>
</feature>
<name>A0ACC3DJD4_9PEZI</name>
<evidence type="ECO:0000313" key="2">
    <source>
        <dbReference type="Proteomes" id="UP001186974"/>
    </source>
</evidence>
<sequence>MFGDSFQKCLGLCPTPDYLKRQIPVTSMNPEVRVTVNHRVAICPHHGAKHSQQVAAGIFETDCKEGSVLLAVEVEDTFIPSIAAEWKLMG</sequence>
<evidence type="ECO:0000313" key="1">
    <source>
        <dbReference type="EMBL" id="KAK3076733.1"/>
    </source>
</evidence>
<accession>A0ACC3DJD4</accession>
<gene>
    <name evidence="1" type="ORF">LTS18_012208</name>
</gene>
<comment type="caution">
    <text evidence="1">The sequence shown here is derived from an EMBL/GenBank/DDBJ whole genome shotgun (WGS) entry which is preliminary data.</text>
</comment>
<organism evidence="1 2">
    <name type="scientific">Coniosporium uncinatum</name>
    <dbReference type="NCBI Taxonomy" id="93489"/>
    <lineage>
        <taxon>Eukaryota</taxon>
        <taxon>Fungi</taxon>
        <taxon>Dikarya</taxon>
        <taxon>Ascomycota</taxon>
        <taxon>Pezizomycotina</taxon>
        <taxon>Dothideomycetes</taxon>
        <taxon>Dothideomycetes incertae sedis</taxon>
        <taxon>Coniosporium</taxon>
    </lineage>
</organism>
<reference evidence="1" key="1">
    <citation type="submission" date="2024-09" db="EMBL/GenBank/DDBJ databases">
        <title>Black Yeasts Isolated from many extreme environments.</title>
        <authorList>
            <person name="Coleine C."/>
            <person name="Stajich J.E."/>
            <person name="Selbmann L."/>
        </authorList>
    </citation>
    <scope>NUCLEOTIDE SEQUENCE</scope>
    <source>
        <strain evidence="1">CCFEE 5737</strain>
    </source>
</reference>
<protein>
    <submittedName>
        <fullName evidence="1">Uncharacterized protein</fullName>
    </submittedName>
</protein>
<dbReference type="EMBL" id="JAWDJW010003617">
    <property type="protein sequence ID" value="KAK3076733.1"/>
    <property type="molecule type" value="Genomic_DNA"/>
</dbReference>
<dbReference type="Proteomes" id="UP001186974">
    <property type="component" value="Unassembled WGS sequence"/>
</dbReference>